<dbReference type="InterPro" id="IPR029063">
    <property type="entry name" value="SAM-dependent_MTases_sf"/>
</dbReference>
<dbReference type="PANTHER" id="PTHR47739">
    <property type="entry name" value="TRNA1(VAL) (ADENINE(37)-N6)-METHYLTRANSFERASE"/>
    <property type="match status" value="1"/>
</dbReference>
<reference evidence="1" key="1">
    <citation type="journal article" date="2021" name="PeerJ">
        <title>Extensive microbial diversity within the chicken gut microbiome revealed by metagenomics and culture.</title>
        <authorList>
            <person name="Gilroy R."/>
            <person name="Ravi A."/>
            <person name="Getino M."/>
            <person name="Pursley I."/>
            <person name="Horton D.L."/>
            <person name="Alikhan N.F."/>
            <person name="Baker D."/>
            <person name="Gharbi K."/>
            <person name="Hall N."/>
            <person name="Watson M."/>
            <person name="Adriaenssens E.M."/>
            <person name="Foster-Nyarko E."/>
            <person name="Jarju S."/>
            <person name="Secka A."/>
            <person name="Antonio M."/>
            <person name="Oren A."/>
            <person name="Chaudhuri R.R."/>
            <person name="La Ragione R."/>
            <person name="Hildebrand F."/>
            <person name="Pallen M.J."/>
        </authorList>
    </citation>
    <scope>NUCLEOTIDE SEQUENCE</scope>
    <source>
        <strain evidence="1">ChiGjej4B4-18154</strain>
    </source>
</reference>
<dbReference type="GO" id="GO:0008168">
    <property type="term" value="F:methyltransferase activity"/>
    <property type="evidence" value="ECO:0007669"/>
    <property type="project" value="UniProtKB-KW"/>
</dbReference>
<protein>
    <submittedName>
        <fullName evidence="1">Methyltransferase</fullName>
    </submittedName>
</protein>
<dbReference type="InterPro" id="IPR002052">
    <property type="entry name" value="DNA_methylase_N6_adenine_CS"/>
</dbReference>
<name>A0A9D2IZW4_9FIRM</name>
<sequence>MEVSVETLAHGTKVCISRAHRFGTDAMLLSGFARPRRAETAVDLCSGCGIVALRWHDLGHRGPCRAVEVDPEGTSLLEQALAEDAALAHITPVCADLNELRGDGLAHLVAANPPYFTGGFVSPKSARATARHEGGCTLEQVAAAAAALLRDGGRFALCHRADQFARVCAVLSAAGLEPKRAAFAKQKAGDVPWLVLVEAQKNRRPGLRFEPDVFMEDEGGRPSAQLQKIYREGM</sequence>
<dbReference type="GO" id="GO:0003676">
    <property type="term" value="F:nucleic acid binding"/>
    <property type="evidence" value="ECO:0007669"/>
    <property type="project" value="InterPro"/>
</dbReference>
<comment type="caution">
    <text evidence="1">The sequence shown here is derived from an EMBL/GenBank/DDBJ whole genome shotgun (WGS) entry which is preliminary data.</text>
</comment>
<dbReference type="Gene3D" id="3.40.50.150">
    <property type="entry name" value="Vaccinia Virus protein VP39"/>
    <property type="match status" value="1"/>
</dbReference>
<accession>A0A9D2IZW4</accession>
<dbReference type="EMBL" id="DXBV01000048">
    <property type="protein sequence ID" value="HIZ30609.1"/>
    <property type="molecule type" value="Genomic_DNA"/>
</dbReference>
<dbReference type="Proteomes" id="UP000824035">
    <property type="component" value="Unassembled WGS sequence"/>
</dbReference>
<dbReference type="PROSITE" id="PS00092">
    <property type="entry name" value="N6_MTASE"/>
    <property type="match status" value="1"/>
</dbReference>
<dbReference type="PANTHER" id="PTHR47739:SF1">
    <property type="entry name" value="TRNA1(VAL) (ADENINE(37)-N6)-METHYLTRANSFERASE"/>
    <property type="match status" value="1"/>
</dbReference>
<keyword evidence="1" id="KW-0808">Transferase</keyword>
<dbReference type="InterPro" id="IPR050210">
    <property type="entry name" value="tRNA_Adenine-N(6)_MTase"/>
</dbReference>
<proteinExistence type="predicted"/>
<keyword evidence="1" id="KW-0489">Methyltransferase</keyword>
<reference evidence="1" key="2">
    <citation type="submission" date="2021-04" db="EMBL/GenBank/DDBJ databases">
        <authorList>
            <person name="Gilroy R."/>
        </authorList>
    </citation>
    <scope>NUCLEOTIDE SEQUENCE</scope>
    <source>
        <strain evidence="1">ChiGjej4B4-18154</strain>
    </source>
</reference>
<evidence type="ECO:0000313" key="1">
    <source>
        <dbReference type="EMBL" id="HIZ30609.1"/>
    </source>
</evidence>
<gene>
    <name evidence="1" type="ORF">H9813_05170</name>
</gene>
<dbReference type="AlphaFoldDB" id="A0A9D2IZW4"/>
<dbReference type="SUPFAM" id="SSF53335">
    <property type="entry name" value="S-adenosyl-L-methionine-dependent methyltransferases"/>
    <property type="match status" value="1"/>
</dbReference>
<dbReference type="GO" id="GO:0032259">
    <property type="term" value="P:methylation"/>
    <property type="evidence" value="ECO:0007669"/>
    <property type="project" value="UniProtKB-KW"/>
</dbReference>
<organism evidence="1 2">
    <name type="scientific">Candidatus Allofournierella merdipullorum</name>
    <dbReference type="NCBI Taxonomy" id="2838595"/>
    <lineage>
        <taxon>Bacteria</taxon>
        <taxon>Bacillati</taxon>
        <taxon>Bacillota</taxon>
        <taxon>Clostridia</taxon>
        <taxon>Eubacteriales</taxon>
        <taxon>Oscillospiraceae</taxon>
        <taxon>Allofournierella</taxon>
    </lineage>
</organism>
<evidence type="ECO:0000313" key="2">
    <source>
        <dbReference type="Proteomes" id="UP000824035"/>
    </source>
</evidence>